<dbReference type="InterPro" id="IPR003676">
    <property type="entry name" value="SAUR_fam"/>
</dbReference>
<dbReference type="Proteomes" id="UP000829196">
    <property type="component" value="Unassembled WGS sequence"/>
</dbReference>
<reference evidence="3" key="1">
    <citation type="journal article" date="2022" name="Front. Genet.">
        <title>Chromosome-Scale Assembly of the Dendrobium nobile Genome Provides Insights Into the Molecular Mechanism of the Biosynthesis of the Medicinal Active Ingredient of Dendrobium.</title>
        <authorList>
            <person name="Xu Q."/>
            <person name="Niu S.-C."/>
            <person name="Li K.-L."/>
            <person name="Zheng P.-J."/>
            <person name="Zhang X.-J."/>
            <person name="Jia Y."/>
            <person name="Liu Y."/>
            <person name="Niu Y.-X."/>
            <person name="Yu L.-H."/>
            <person name="Chen D.-F."/>
            <person name="Zhang G.-Q."/>
        </authorList>
    </citation>
    <scope>NUCLEOTIDE SEQUENCE</scope>
    <source>
        <tissue evidence="3">Leaf</tissue>
    </source>
</reference>
<keyword evidence="2" id="KW-0472">Membrane</keyword>
<evidence type="ECO:0000313" key="3">
    <source>
        <dbReference type="EMBL" id="KAI0495835.1"/>
    </source>
</evidence>
<dbReference type="PANTHER" id="PTHR31374">
    <property type="entry name" value="AUXIN-INDUCED PROTEIN-LIKE-RELATED"/>
    <property type="match status" value="1"/>
</dbReference>
<proteinExistence type="inferred from homology"/>
<keyword evidence="2" id="KW-1133">Transmembrane helix</keyword>
<accession>A0A8T3ANS8</accession>
<feature type="transmembrane region" description="Helical" evidence="2">
    <location>
        <begin position="79"/>
        <end position="97"/>
    </location>
</feature>
<evidence type="ECO:0000256" key="2">
    <source>
        <dbReference type="SAM" id="Phobius"/>
    </source>
</evidence>
<dbReference type="Pfam" id="PF02519">
    <property type="entry name" value="Auxin_inducible"/>
    <property type="match status" value="1"/>
</dbReference>
<protein>
    <recommendedName>
        <fullName evidence="5">SAUR family protein</fullName>
    </recommendedName>
</protein>
<sequence>MADNKNTKAKKGWLVVAVGLDGDDFRRFTIPITFLHHPLFLQLLESARETYGYSAEGPLRLPCSVEDFLHLRRVIDRNVGLSLHACSSVSFFLYIFTPLNM</sequence>
<dbReference type="GO" id="GO:0009733">
    <property type="term" value="P:response to auxin"/>
    <property type="evidence" value="ECO:0007669"/>
    <property type="project" value="InterPro"/>
</dbReference>
<keyword evidence="4" id="KW-1185">Reference proteome</keyword>
<dbReference type="AlphaFoldDB" id="A0A8T3ANS8"/>
<dbReference type="PANTHER" id="PTHR31374:SF228">
    <property type="entry name" value="SAUR FAMILY PROTEIN"/>
    <property type="match status" value="1"/>
</dbReference>
<name>A0A8T3ANS8_DENNO</name>
<dbReference type="OrthoDB" id="1887717at2759"/>
<keyword evidence="2" id="KW-0812">Transmembrane</keyword>
<evidence type="ECO:0000313" key="4">
    <source>
        <dbReference type="Proteomes" id="UP000829196"/>
    </source>
</evidence>
<comment type="similarity">
    <text evidence="1">Belongs to the ARG7 family.</text>
</comment>
<evidence type="ECO:0008006" key="5">
    <source>
        <dbReference type="Google" id="ProtNLM"/>
    </source>
</evidence>
<organism evidence="3 4">
    <name type="scientific">Dendrobium nobile</name>
    <name type="common">Orchid</name>
    <dbReference type="NCBI Taxonomy" id="94219"/>
    <lineage>
        <taxon>Eukaryota</taxon>
        <taxon>Viridiplantae</taxon>
        <taxon>Streptophyta</taxon>
        <taxon>Embryophyta</taxon>
        <taxon>Tracheophyta</taxon>
        <taxon>Spermatophyta</taxon>
        <taxon>Magnoliopsida</taxon>
        <taxon>Liliopsida</taxon>
        <taxon>Asparagales</taxon>
        <taxon>Orchidaceae</taxon>
        <taxon>Epidendroideae</taxon>
        <taxon>Malaxideae</taxon>
        <taxon>Dendrobiinae</taxon>
        <taxon>Dendrobium</taxon>
    </lineage>
</organism>
<evidence type="ECO:0000256" key="1">
    <source>
        <dbReference type="ARBA" id="ARBA00006974"/>
    </source>
</evidence>
<dbReference type="EMBL" id="JAGYWB010000016">
    <property type="protein sequence ID" value="KAI0495835.1"/>
    <property type="molecule type" value="Genomic_DNA"/>
</dbReference>
<gene>
    <name evidence="3" type="ORF">KFK09_022142</name>
</gene>
<comment type="caution">
    <text evidence="3">The sequence shown here is derived from an EMBL/GenBank/DDBJ whole genome shotgun (WGS) entry which is preliminary data.</text>
</comment>